<feature type="domain" description="DUF1254" evidence="3">
    <location>
        <begin position="76"/>
        <end position="208"/>
    </location>
</feature>
<proteinExistence type="predicted"/>
<dbReference type="EMBL" id="FMXQ01000007">
    <property type="protein sequence ID" value="SDB45341.1"/>
    <property type="molecule type" value="Genomic_DNA"/>
</dbReference>
<accession>A0A1G6DJQ9</accession>
<dbReference type="AlphaFoldDB" id="A0A1G6DJQ9"/>
<evidence type="ECO:0000256" key="1">
    <source>
        <dbReference type="SAM" id="SignalP"/>
    </source>
</evidence>
<evidence type="ECO:0000313" key="4">
    <source>
        <dbReference type="EMBL" id="SDB45341.1"/>
    </source>
</evidence>
<dbReference type="Pfam" id="PF06863">
    <property type="entry name" value="DUF1254"/>
    <property type="match status" value="1"/>
</dbReference>
<protein>
    <submittedName>
        <fullName evidence="4">Uncharacterized conserved protein</fullName>
    </submittedName>
</protein>
<dbReference type="Pfam" id="PF06742">
    <property type="entry name" value="DUF1214"/>
    <property type="match status" value="1"/>
</dbReference>
<keyword evidence="1" id="KW-0732">Signal</keyword>
<organism evidence="4 5">
    <name type="scientific">Bauldia litoralis</name>
    <dbReference type="NCBI Taxonomy" id="665467"/>
    <lineage>
        <taxon>Bacteria</taxon>
        <taxon>Pseudomonadati</taxon>
        <taxon>Pseudomonadota</taxon>
        <taxon>Alphaproteobacteria</taxon>
        <taxon>Hyphomicrobiales</taxon>
        <taxon>Kaistiaceae</taxon>
        <taxon>Bauldia</taxon>
    </lineage>
</organism>
<dbReference type="InterPro" id="IPR010621">
    <property type="entry name" value="DUF1214"/>
</dbReference>
<dbReference type="Proteomes" id="UP000199071">
    <property type="component" value="Unassembled WGS sequence"/>
</dbReference>
<evidence type="ECO:0000313" key="5">
    <source>
        <dbReference type="Proteomes" id="UP000199071"/>
    </source>
</evidence>
<feature type="chain" id="PRO_5011551446" evidence="1">
    <location>
        <begin position="31"/>
        <end position="479"/>
    </location>
</feature>
<dbReference type="InterPro" id="IPR010679">
    <property type="entry name" value="DUF1254"/>
</dbReference>
<dbReference type="SUPFAM" id="SSF160935">
    <property type="entry name" value="VPA0735-like"/>
    <property type="match status" value="1"/>
</dbReference>
<feature type="signal peptide" evidence="1">
    <location>
        <begin position="1"/>
        <end position="30"/>
    </location>
</feature>
<feature type="domain" description="DUF1214" evidence="2">
    <location>
        <begin position="345"/>
        <end position="456"/>
    </location>
</feature>
<dbReference type="PANTHER" id="PTHR36509">
    <property type="entry name" value="BLL3101 PROTEIN"/>
    <property type="match status" value="1"/>
</dbReference>
<dbReference type="STRING" id="665467.SAMN02982931_03499"/>
<sequence>MLTFRDYLSRPLFIGLSFLFLATSGPSAQAEDWPDIREAKQIAQEGFVYGLPIVMNYAVMYAYAVDKDSGQFKAPFNEIKNESRVFTYKDTAIVTPNSDTPYSFAWLDLRAEPIVLSVPAVEKGRYFAVQIEDGNTYNFGYIGSRATGNDGGDFMVVGPDWQGEAPKGIKKMFRSSTQFALAGYRTQLLGPDDMPNVEKIQAGYKVQPLSAYLGTATPPAAPEIDFPKADSELIKANFFEYLDFALQFAPAEPNEADIRSKLAKIGVGPGAPFDFHELPLAHRIEVGLGMKDGDAAIKKYLATQQTPVNGWLISSLFGDSGFFDGDWTKRAAGAVAGIYGNDSIEAAYPFGRHDLEGNLLDGSKHDYTLTFAKGDYPPVNAFWSVTMYDGKTQLLIENPINRYLINSPMLPELKKNADGSLTIYVQSKSPGKDKETNWLPAPDGPIYMVMRLYWPKTEAPSILPIGKGTWKPPGVVVAK</sequence>
<dbReference type="InterPro" id="IPR037049">
    <property type="entry name" value="DUF1214_C_sf"/>
</dbReference>
<name>A0A1G6DJQ9_9HYPH</name>
<reference evidence="4 5" key="1">
    <citation type="submission" date="2016-10" db="EMBL/GenBank/DDBJ databases">
        <authorList>
            <person name="de Groot N.N."/>
        </authorList>
    </citation>
    <scope>NUCLEOTIDE SEQUENCE [LARGE SCALE GENOMIC DNA]</scope>
    <source>
        <strain evidence="4 5">ATCC 35022</strain>
    </source>
</reference>
<dbReference type="Gene3D" id="2.60.120.600">
    <property type="entry name" value="Domain of unknown function DUF1214, C-terminal domain"/>
    <property type="match status" value="1"/>
</dbReference>
<evidence type="ECO:0000259" key="2">
    <source>
        <dbReference type="Pfam" id="PF06742"/>
    </source>
</evidence>
<evidence type="ECO:0000259" key="3">
    <source>
        <dbReference type="Pfam" id="PF06863"/>
    </source>
</evidence>
<dbReference type="RefSeq" id="WP_425285027.1">
    <property type="nucleotide sequence ID" value="NZ_FMXQ01000007.1"/>
</dbReference>
<dbReference type="InterPro" id="IPR037050">
    <property type="entry name" value="DUF1254_sf"/>
</dbReference>
<keyword evidence="5" id="KW-1185">Reference proteome</keyword>
<gene>
    <name evidence="4" type="ORF">SAMN02982931_03499</name>
</gene>
<dbReference type="PANTHER" id="PTHR36509:SF2">
    <property type="entry name" value="BLL3101 PROTEIN"/>
    <property type="match status" value="1"/>
</dbReference>
<dbReference type="Gene3D" id="2.60.40.1610">
    <property type="entry name" value="Domain of unknown function DUF1254"/>
    <property type="match status" value="1"/>
</dbReference>